<dbReference type="PANTHER" id="PTHR47942:SF63">
    <property type="entry name" value="PENTATRICOPEPTIDE REPEAT-CONTAINING PROTEIN"/>
    <property type="match status" value="1"/>
</dbReference>
<reference evidence="3" key="2">
    <citation type="submission" date="2008-08" db="EMBL/GenBank/DDBJ databases">
        <authorList>
            <consortium name="Diatom Consortium"/>
            <person name="Grigoriev I."/>
            <person name="Grimwood J."/>
            <person name="Kuo A."/>
            <person name="Otillar R.P."/>
            <person name="Salamov A."/>
            <person name="Detter J.C."/>
            <person name="Lindquist E."/>
            <person name="Shapiro H."/>
            <person name="Lucas S."/>
            <person name="Glavina del Rio T."/>
            <person name="Pitluck S."/>
            <person name="Rokhsar D."/>
            <person name="Bowler C."/>
        </authorList>
    </citation>
    <scope>GENOME REANNOTATION</scope>
    <source>
        <strain evidence="3">CCAP 1055/1</strain>
    </source>
</reference>
<dbReference type="InterPro" id="IPR011990">
    <property type="entry name" value="TPR-like_helical_dom_sf"/>
</dbReference>
<evidence type="ECO:0000256" key="1">
    <source>
        <dbReference type="ARBA" id="ARBA00022737"/>
    </source>
</evidence>
<dbReference type="OrthoDB" id="5588846at2759"/>
<dbReference type="EMBL" id="CM000610">
    <property type="protein sequence ID" value="EEC48938.1"/>
    <property type="molecule type" value="Genomic_DNA"/>
</dbReference>
<reference evidence="2 3" key="1">
    <citation type="journal article" date="2008" name="Nature">
        <title>The Phaeodactylum genome reveals the evolutionary history of diatom genomes.</title>
        <authorList>
            <person name="Bowler C."/>
            <person name="Allen A.E."/>
            <person name="Badger J.H."/>
            <person name="Grimwood J."/>
            <person name="Jabbari K."/>
            <person name="Kuo A."/>
            <person name="Maheswari U."/>
            <person name="Martens C."/>
            <person name="Maumus F."/>
            <person name="Otillar R.P."/>
            <person name="Rayko E."/>
            <person name="Salamov A."/>
            <person name="Vandepoele K."/>
            <person name="Beszteri B."/>
            <person name="Gruber A."/>
            <person name="Heijde M."/>
            <person name="Katinka M."/>
            <person name="Mock T."/>
            <person name="Valentin K."/>
            <person name="Verret F."/>
            <person name="Berges J.A."/>
            <person name="Brownlee C."/>
            <person name="Cadoret J.P."/>
            <person name="Chiovitti A."/>
            <person name="Choi C.J."/>
            <person name="Coesel S."/>
            <person name="De Martino A."/>
            <person name="Detter J.C."/>
            <person name="Durkin C."/>
            <person name="Falciatore A."/>
            <person name="Fournet J."/>
            <person name="Haruta M."/>
            <person name="Huysman M.J."/>
            <person name="Jenkins B.D."/>
            <person name="Jiroutova K."/>
            <person name="Jorgensen R.E."/>
            <person name="Joubert Y."/>
            <person name="Kaplan A."/>
            <person name="Kroger N."/>
            <person name="Kroth P.G."/>
            <person name="La Roche J."/>
            <person name="Lindquist E."/>
            <person name="Lommer M."/>
            <person name="Martin-Jezequel V."/>
            <person name="Lopez P.J."/>
            <person name="Lucas S."/>
            <person name="Mangogna M."/>
            <person name="McGinnis K."/>
            <person name="Medlin L.K."/>
            <person name="Montsant A."/>
            <person name="Oudot-Le Secq M.P."/>
            <person name="Napoli C."/>
            <person name="Obornik M."/>
            <person name="Parker M.S."/>
            <person name="Petit J.L."/>
            <person name="Porcel B.M."/>
            <person name="Poulsen N."/>
            <person name="Robison M."/>
            <person name="Rychlewski L."/>
            <person name="Rynearson T.A."/>
            <person name="Schmutz J."/>
            <person name="Shapiro H."/>
            <person name="Siaut M."/>
            <person name="Stanley M."/>
            <person name="Sussman M.R."/>
            <person name="Taylor A.R."/>
            <person name="Vardi A."/>
            <person name="von Dassow P."/>
            <person name="Vyverman W."/>
            <person name="Willis A."/>
            <person name="Wyrwicz L.S."/>
            <person name="Rokhsar D.S."/>
            <person name="Weissenbach J."/>
            <person name="Armbrust E.V."/>
            <person name="Green B.R."/>
            <person name="Van de Peer Y."/>
            <person name="Grigoriev I.V."/>
        </authorList>
    </citation>
    <scope>NUCLEOTIDE SEQUENCE [LARGE SCALE GENOMIC DNA]</scope>
    <source>
        <strain evidence="2 3">CCAP 1055/1</strain>
    </source>
</reference>
<gene>
    <name evidence="2" type="ORF">PHATRDRAFT_45711</name>
</gene>
<dbReference type="GeneID" id="7200483"/>
<evidence type="ECO:0008006" key="4">
    <source>
        <dbReference type="Google" id="ProtNLM"/>
    </source>
</evidence>
<keyword evidence="1" id="KW-0677">Repeat</keyword>
<proteinExistence type="predicted"/>
<dbReference type="InParanoid" id="B7FYL8"/>
<dbReference type="HOGENOM" id="CLU_402541_0_0_1"/>
<keyword evidence="3" id="KW-1185">Reference proteome</keyword>
<dbReference type="AlphaFoldDB" id="B7FYL8"/>
<evidence type="ECO:0000313" key="2">
    <source>
        <dbReference type="EMBL" id="EEC48938.1"/>
    </source>
</evidence>
<organism evidence="2 3">
    <name type="scientific">Phaeodactylum tricornutum (strain CCAP 1055/1)</name>
    <dbReference type="NCBI Taxonomy" id="556484"/>
    <lineage>
        <taxon>Eukaryota</taxon>
        <taxon>Sar</taxon>
        <taxon>Stramenopiles</taxon>
        <taxon>Ochrophyta</taxon>
        <taxon>Bacillariophyta</taxon>
        <taxon>Bacillariophyceae</taxon>
        <taxon>Bacillariophycidae</taxon>
        <taxon>Naviculales</taxon>
        <taxon>Phaeodactylaceae</taxon>
        <taxon>Phaeodactylum</taxon>
    </lineage>
</organism>
<dbReference type="PANTHER" id="PTHR47942">
    <property type="entry name" value="TETRATRICOPEPTIDE REPEAT (TPR)-LIKE SUPERFAMILY PROTEIN-RELATED"/>
    <property type="match status" value="1"/>
</dbReference>
<evidence type="ECO:0000313" key="3">
    <source>
        <dbReference type="Proteomes" id="UP000000759"/>
    </source>
</evidence>
<dbReference type="Proteomes" id="UP000000759">
    <property type="component" value="Chromosome 7"/>
</dbReference>
<accession>B7FYL8</accession>
<dbReference type="eggNOG" id="KOG4197">
    <property type="taxonomic scope" value="Eukaryota"/>
</dbReference>
<sequence>MNCVHELKFSWRVLRLRRRQPLSTAVMATARDRCRMLSAISDCPFSLQPCRKLTTTAAKVVTESKRERKNYLPAGPEDSTIKFAMSLPSGTMNNDIAGFCRKAINILTKRGTQQCMIIAEQILVKLIEERKEVKVTLFNRVIRGWARTNTDDALFKARSLLERMWELQETQPNLYPPPNNGTYSSVLYVCGLSSHPDTRTVAQRLVQELEERLQPSFPSSAIYSQLIRVHSNQASTQYGAAMAAEDTLIHLSSLSTKGRPHPTTTSFNRVLKAWSTSQEGRGAERALEILEMMIQLEANHGVAHPDKYSFGTVAAAFARRGQPQRAEAIFRKAVAHFRAKNISRAEDRVDLTSCLNAALSAWAKSGCDEAATIAETLLRDGYSLTDMSNTAQAAIASGDSFSVVIRPDLATHMSYMEAQVRCGRMLQAHAHVVAMVEAAIGQAGPPPTTDTFNFVIHGWLRLSQGSGGKYVLSLLNSMINLSEQHGFPCAPNSGTFNMCIGLLCKENSLKEAFDVLIDGENRLTVDMFPYQVLINALVKTKKYEDTVTASTLLHRIEAGVKKGTFQWDPKSVGLYTAVISAMANFRSKESADLALQTLGHQKNLGVQPTSRAYTAVIFAFASLRNVKSGRVAFDLFREMQVLDSDPSNKLKLDRLVFAAILTSLRNARTKESAENACVVLSYMLDLHIHGRPDIEPDERCYDACLNALLNSRDAHCVERAARLIKTIVTRHHDGALSHLPSAAIIKSVSKACSRLQTATMHGFASELSALIKQKE</sequence>
<dbReference type="PaxDb" id="2850-Phatr45711"/>
<dbReference type="RefSeq" id="XP_002179952.1">
    <property type="nucleotide sequence ID" value="XM_002179916.1"/>
</dbReference>
<dbReference type="Gene3D" id="1.25.40.10">
    <property type="entry name" value="Tetratricopeptide repeat domain"/>
    <property type="match status" value="3"/>
</dbReference>
<name>B7FYL8_PHATC</name>
<protein>
    <recommendedName>
        <fullName evidence="4">Pentatricopeptide repeat-containing protein</fullName>
    </recommendedName>
</protein>
<dbReference type="InterPro" id="IPR051222">
    <property type="entry name" value="PPR/CCM1_RNA-binding"/>
</dbReference>
<dbReference type="KEGG" id="pti:PHATRDRAFT_45711"/>
<dbReference type="STRING" id="556484.B7FYL8"/>